<keyword evidence="3" id="KW-0813">Transport</keyword>
<accession>A0A0K2H2A9</accession>
<feature type="transmembrane region" description="Helical" evidence="8">
    <location>
        <begin position="286"/>
        <end position="302"/>
    </location>
</feature>
<evidence type="ECO:0000313" key="10">
    <source>
        <dbReference type="Proteomes" id="UP000058446"/>
    </source>
</evidence>
<evidence type="ECO:0000256" key="1">
    <source>
        <dbReference type="ARBA" id="ARBA00004651"/>
    </source>
</evidence>
<dbReference type="GO" id="GO:0055085">
    <property type="term" value="P:transmembrane transport"/>
    <property type="evidence" value="ECO:0007669"/>
    <property type="project" value="TreeGrafter"/>
</dbReference>
<comment type="subcellular location">
    <subcellularLocation>
        <location evidence="1">Cell membrane</location>
        <topology evidence="1">Multi-pass membrane protein</topology>
    </subcellularLocation>
</comment>
<reference evidence="9 10" key="1">
    <citation type="submission" date="2013-10" db="EMBL/GenBank/DDBJ databases">
        <title>Complete genome sequence of Corynebacterium lactis DSM 45799(T), isolated from raw cow milk.</title>
        <authorList>
            <person name="Ruckert C."/>
            <person name="Albersmeier A."/>
            <person name="Lipski A."/>
            <person name="Kalinowski J."/>
        </authorList>
    </citation>
    <scope>NUCLEOTIDE SEQUENCE [LARGE SCALE GENOMIC DNA]</scope>
    <source>
        <strain evidence="9 10">RW2-5</strain>
    </source>
</reference>
<keyword evidence="7 8" id="KW-0472">Membrane</keyword>
<dbReference type="RefSeq" id="WP_053412610.1">
    <property type="nucleotide sequence ID" value="NZ_CP006841.1"/>
</dbReference>
<dbReference type="Proteomes" id="UP000058446">
    <property type="component" value="Chromosome"/>
</dbReference>
<dbReference type="PANTHER" id="PTHR21716">
    <property type="entry name" value="TRANSMEMBRANE PROTEIN"/>
    <property type="match status" value="1"/>
</dbReference>
<feature type="transmembrane region" description="Helical" evidence="8">
    <location>
        <begin position="48"/>
        <end position="69"/>
    </location>
</feature>
<feature type="transmembrane region" description="Helical" evidence="8">
    <location>
        <begin position="21"/>
        <end position="42"/>
    </location>
</feature>
<feature type="transmembrane region" description="Helical" evidence="8">
    <location>
        <begin position="322"/>
        <end position="349"/>
    </location>
</feature>
<dbReference type="InterPro" id="IPR002549">
    <property type="entry name" value="AI-2E-like"/>
</dbReference>
<sequence length="380" mass="41053">MINKSHKPLRERLQEDIPYPVIVAAAWSVCLVFIAAGLLVVGKIVGRISMVLIPLAIALLICAMLDPLNRVLHRRARLSRGMAALVAEVFFFTIVTAAFTLAIERLTSGFRDLFHGAQKGINQIIDWLENGPLHIRVPQNSQLVARLDSLTSGGTESPLFSGAVKVGTTTADFVAGLLICLIATFFFLYQGERIWRFLLNFLPSHSRLPTHEAARRGWVSLGSYARAQLAVAGINAVGIGLGAWALGLPLVIPITVIVYLMSFIPIVGAFLSGFVAVLIAFVDKGFWMAMAMLAVVLIVHFIEANVLHPFLMGHAVSVHPLAVIVAVAAGTYLFGLPGALFAVPLVATLNSSVRYLVGKDPFPELSRDREGAEVREGCKA</sequence>
<keyword evidence="6 8" id="KW-1133">Transmembrane helix</keyword>
<evidence type="ECO:0000313" key="9">
    <source>
        <dbReference type="EMBL" id="ALA67836.1"/>
    </source>
</evidence>
<feature type="transmembrane region" description="Helical" evidence="8">
    <location>
        <begin position="81"/>
        <end position="103"/>
    </location>
</feature>
<proteinExistence type="inferred from homology"/>
<dbReference type="EMBL" id="CP006841">
    <property type="protein sequence ID" value="ALA67836.1"/>
    <property type="molecule type" value="Genomic_DNA"/>
</dbReference>
<evidence type="ECO:0000256" key="6">
    <source>
        <dbReference type="ARBA" id="ARBA00022989"/>
    </source>
</evidence>
<evidence type="ECO:0000256" key="7">
    <source>
        <dbReference type="ARBA" id="ARBA00023136"/>
    </source>
</evidence>
<feature type="transmembrane region" description="Helical" evidence="8">
    <location>
        <begin position="229"/>
        <end position="251"/>
    </location>
</feature>
<dbReference type="AlphaFoldDB" id="A0A0K2H2A9"/>
<keyword evidence="5 8" id="KW-0812">Transmembrane</keyword>
<name>A0A0K2H2A9_9CORY</name>
<feature type="transmembrane region" description="Helical" evidence="8">
    <location>
        <begin position="173"/>
        <end position="189"/>
    </location>
</feature>
<evidence type="ECO:0000256" key="2">
    <source>
        <dbReference type="ARBA" id="ARBA00009773"/>
    </source>
</evidence>
<evidence type="ECO:0000256" key="5">
    <source>
        <dbReference type="ARBA" id="ARBA00022692"/>
    </source>
</evidence>
<keyword evidence="10" id="KW-1185">Reference proteome</keyword>
<feature type="transmembrane region" description="Helical" evidence="8">
    <location>
        <begin position="257"/>
        <end position="279"/>
    </location>
</feature>
<dbReference type="PATRIC" id="fig|1408189.4.peg.1808"/>
<dbReference type="KEGG" id="clw:CLAC_09045"/>
<gene>
    <name evidence="9" type="ORF">CLAC_09045</name>
</gene>
<evidence type="ECO:0000256" key="4">
    <source>
        <dbReference type="ARBA" id="ARBA00022475"/>
    </source>
</evidence>
<dbReference type="GO" id="GO:0005886">
    <property type="term" value="C:plasma membrane"/>
    <property type="evidence" value="ECO:0007669"/>
    <property type="project" value="UniProtKB-SubCell"/>
</dbReference>
<dbReference type="STRING" id="1408189.CLAC_09045"/>
<dbReference type="PANTHER" id="PTHR21716:SF53">
    <property type="entry name" value="PERMEASE PERM-RELATED"/>
    <property type="match status" value="1"/>
</dbReference>
<protein>
    <submittedName>
        <fullName evidence="9">Permease</fullName>
    </submittedName>
</protein>
<keyword evidence="4" id="KW-1003">Cell membrane</keyword>
<evidence type="ECO:0000256" key="3">
    <source>
        <dbReference type="ARBA" id="ARBA00022448"/>
    </source>
</evidence>
<organism evidence="9 10">
    <name type="scientific">Corynebacterium lactis RW2-5</name>
    <dbReference type="NCBI Taxonomy" id="1408189"/>
    <lineage>
        <taxon>Bacteria</taxon>
        <taxon>Bacillati</taxon>
        <taxon>Actinomycetota</taxon>
        <taxon>Actinomycetes</taxon>
        <taxon>Mycobacteriales</taxon>
        <taxon>Corynebacteriaceae</taxon>
        <taxon>Corynebacterium</taxon>
    </lineage>
</organism>
<dbReference type="Pfam" id="PF01594">
    <property type="entry name" value="AI-2E_transport"/>
    <property type="match status" value="1"/>
</dbReference>
<dbReference type="OrthoDB" id="9784366at2"/>
<evidence type="ECO:0000256" key="8">
    <source>
        <dbReference type="SAM" id="Phobius"/>
    </source>
</evidence>
<comment type="similarity">
    <text evidence="2">Belongs to the autoinducer-2 exporter (AI-2E) (TC 2.A.86) family.</text>
</comment>